<dbReference type="Proteomes" id="UP000000814">
    <property type="component" value="Chromosome"/>
</dbReference>
<keyword evidence="2" id="KW-0472">Membrane</keyword>
<keyword evidence="5" id="KW-1185">Reference proteome</keyword>
<evidence type="ECO:0000259" key="3">
    <source>
        <dbReference type="Pfam" id="PF13906"/>
    </source>
</evidence>
<dbReference type="Gene3D" id="1.20.1740.10">
    <property type="entry name" value="Amino acid/polyamine transporter I"/>
    <property type="match status" value="1"/>
</dbReference>
<evidence type="ECO:0000313" key="5">
    <source>
        <dbReference type="Proteomes" id="UP000000814"/>
    </source>
</evidence>
<dbReference type="Pfam" id="PF13906">
    <property type="entry name" value="AA_permease_C"/>
    <property type="match status" value="1"/>
</dbReference>
<dbReference type="GO" id="GO:0015171">
    <property type="term" value="F:amino acid transmembrane transporter activity"/>
    <property type="evidence" value="ECO:0007669"/>
    <property type="project" value="TreeGrafter"/>
</dbReference>
<accession>Q97FG9</accession>
<evidence type="ECO:0000256" key="2">
    <source>
        <dbReference type="SAM" id="Phobius"/>
    </source>
</evidence>
<dbReference type="PANTHER" id="PTHR43243:SF4">
    <property type="entry name" value="CATIONIC AMINO ACID TRANSPORTER 4"/>
    <property type="match status" value="1"/>
</dbReference>
<gene>
    <name evidence="4" type="ordered locus">CA_C2770</name>
</gene>
<dbReference type="AlphaFoldDB" id="Q97FG9"/>
<feature type="transmembrane region" description="Helical" evidence="2">
    <location>
        <begin position="21"/>
        <end position="43"/>
    </location>
</feature>
<dbReference type="PANTHER" id="PTHR43243">
    <property type="entry name" value="INNER MEMBRANE TRANSPORTER YGJI-RELATED"/>
    <property type="match status" value="1"/>
</dbReference>
<evidence type="ECO:0000256" key="1">
    <source>
        <dbReference type="ARBA" id="ARBA00022448"/>
    </source>
</evidence>
<dbReference type="PIR" id="G97240">
    <property type="entry name" value="G97240"/>
</dbReference>
<dbReference type="eggNOG" id="COG0531">
    <property type="taxonomic scope" value="Bacteria"/>
</dbReference>
<name>Q97FG9_CLOAB</name>
<dbReference type="HOGENOM" id="CLU_146085_0_0_9"/>
<feature type="transmembrane region" description="Helical" evidence="2">
    <location>
        <begin position="49"/>
        <end position="70"/>
    </location>
</feature>
<dbReference type="STRING" id="272562.CA_C2770"/>
<keyword evidence="2" id="KW-1133">Transmembrane helix</keyword>
<dbReference type="EMBL" id="AE001437">
    <property type="protein sequence ID" value="AAK80714.1"/>
    <property type="molecule type" value="Genomic_DNA"/>
</dbReference>
<sequence length="139" mass="15388">MVMSRDGLIPKALSKVHPKHNTPYVATVITGVTAAIIAGFLPLDIITNFLSIGTLLSFSVVSLAVVVLRYKMPNMERKFKCPGVPFTPIITIICCIILLTTLKPITWIAFLGWLLVGILVYIFYGSKHSSLEKEEQQIK</sequence>
<proteinExistence type="predicted"/>
<dbReference type="InterPro" id="IPR029485">
    <property type="entry name" value="CAT_C"/>
</dbReference>
<keyword evidence="2" id="KW-0812">Transmembrane</keyword>
<dbReference type="KEGG" id="cac:CA_C2770"/>
<keyword evidence="1" id="KW-0813">Transport</keyword>
<evidence type="ECO:0000313" key="4">
    <source>
        <dbReference type="EMBL" id="AAK80714.1"/>
    </source>
</evidence>
<feature type="transmembrane region" description="Helical" evidence="2">
    <location>
        <begin position="105"/>
        <end position="124"/>
    </location>
</feature>
<feature type="domain" description="Cationic amino acid transporter C-terminal" evidence="3">
    <location>
        <begin position="79"/>
        <end position="129"/>
    </location>
</feature>
<organism evidence="4 5">
    <name type="scientific">Clostridium acetobutylicum (strain ATCC 824 / DSM 792 / JCM 1419 / IAM 19013 / LMG 5710 / NBRC 13948 / NRRL B-527 / VKM B-1787 / 2291 / W)</name>
    <dbReference type="NCBI Taxonomy" id="272562"/>
    <lineage>
        <taxon>Bacteria</taxon>
        <taxon>Bacillati</taxon>
        <taxon>Bacillota</taxon>
        <taxon>Clostridia</taxon>
        <taxon>Eubacteriales</taxon>
        <taxon>Clostridiaceae</taxon>
        <taxon>Clostridium</taxon>
    </lineage>
</organism>
<feature type="transmembrane region" description="Helical" evidence="2">
    <location>
        <begin position="82"/>
        <end position="99"/>
    </location>
</feature>
<protein>
    <submittedName>
        <fullName evidence="4">Amino acid transporter</fullName>
    </submittedName>
</protein>
<reference evidence="4 5" key="1">
    <citation type="journal article" date="2001" name="J. Bacteriol.">
        <title>Genome sequence and comparative analysis of the solvent-producing bacterium Clostridium acetobutylicum.</title>
        <authorList>
            <person name="Nolling J."/>
            <person name="Breton G."/>
            <person name="Omelchenko M.V."/>
            <person name="Makarova K.S."/>
            <person name="Zeng Q."/>
            <person name="Gibson R."/>
            <person name="Lee H.M."/>
            <person name="Dubois J."/>
            <person name="Qiu D."/>
            <person name="Hitti J."/>
            <person name="Wolf Y.I."/>
            <person name="Tatusov R.L."/>
            <person name="Sabathe F."/>
            <person name="Doucette-Stamm L."/>
            <person name="Soucaille P."/>
            <person name="Daly M.J."/>
            <person name="Bennett G.N."/>
            <person name="Koonin E.V."/>
            <person name="Smith D.R."/>
        </authorList>
    </citation>
    <scope>NUCLEOTIDE SEQUENCE [LARGE SCALE GENOMIC DNA]</scope>
    <source>
        <strain evidence="5">ATCC 824 / DSM 792 / JCM 1419 / LMG 5710 / VKM B-1787</strain>
    </source>
</reference>